<comment type="catalytic activity">
    <reaction evidence="8">
        <text>L-cysteinyl-[protein] + hexadecanoyl-CoA = S-hexadecanoyl-L-cysteinyl-[protein] + CoA</text>
        <dbReference type="Rhea" id="RHEA:36683"/>
        <dbReference type="Rhea" id="RHEA-COMP:10131"/>
        <dbReference type="Rhea" id="RHEA-COMP:11032"/>
        <dbReference type="ChEBI" id="CHEBI:29950"/>
        <dbReference type="ChEBI" id="CHEBI:57287"/>
        <dbReference type="ChEBI" id="CHEBI:57379"/>
        <dbReference type="ChEBI" id="CHEBI:74151"/>
        <dbReference type="EC" id="2.3.1.225"/>
    </reaction>
</comment>
<accession>A0ABQ7QC25</accession>
<evidence type="ECO:0000256" key="6">
    <source>
        <dbReference type="ARBA" id="ARBA00023315"/>
    </source>
</evidence>
<keyword evidence="2 8" id="KW-0808">Transferase</keyword>
<evidence type="ECO:0000313" key="11">
    <source>
        <dbReference type="Proteomes" id="UP000823941"/>
    </source>
</evidence>
<evidence type="ECO:0000256" key="5">
    <source>
        <dbReference type="ARBA" id="ARBA00023136"/>
    </source>
</evidence>
<reference evidence="10 11" key="1">
    <citation type="submission" date="2021-06" db="EMBL/GenBank/DDBJ databases">
        <title>A haploid diamondback moth (Plutella xylostella L.) genome assembly resolves 31 chromosomes and identifies a diamide resistance mutation.</title>
        <authorList>
            <person name="Ward C.M."/>
            <person name="Perry K.D."/>
            <person name="Baker G."/>
            <person name="Powis K."/>
            <person name="Heckel D.G."/>
            <person name="Baxter S.W."/>
        </authorList>
    </citation>
    <scope>NUCLEOTIDE SEQUENCE [LARGE SCALE GENOMIC DNA]</scope>
    <source>
        <strain evidence="10 11">LV</strain>
        <tissue evidence="10">Single pupa</tissue>
    </source>
</reference>
<evidence type="ECO:0000256" key="7">
    <source>
        <dbReference type="ARBA" id="ARBA00038298"/>
    </source>
</evidence>
<proteinExistence type="inferred from homology"/>
<feature type="transmembrane region" description="Helical" evidence="8">
    <location>
        <begin position="62"/>
        <end position="83"/>
    </location>
</feature>
<dbReference type="InterPro" id="IPR001594">
    <property type="entry name" value="Palmitoyltrfase_DHHC"/>
</dbReference>
<name>A0ABQ7QC25_PLUXY</name>
<evidence type="ECO:0000256" key="2">
    <source>
        <dbReference type="ARBA" id="ARBA00022679"/>
    </source>
</evidence>
<organism evidence="10 11">
    <name type="scientific">Plutella xylostella</name>
    <name type="common">Diamondback moth</name>
    <name type="synonym">Plutella maculipennis</name>
    <dbReference type="NCBI Taxonomy" id="51655"/>
    <lineage>
        <taxon>Eukaryota</taxon>
        <taxon>Metazoa</taxon>
        <taxon>Ecdysozoa</taxon>
        <taxon>Arthropoda</taxon>
        <taxon>Hexapoda</taxon>
        <taxon>Insecta</taxon>
        <taxon>Pterygota</taxon>
        <taxon>Neoptera</taxon>
        <taxon>Endopterygota</taxon>
        <taxon>Lepidoptera</taxon>
        <taxon>Glossata</taxon>
        <taxon>Ditrysia</taxon>
        <taxon>Yponomeutoidea</taxon>
        <taxon>Plutellidae</taxon>
        <taxon>Plutella</taxon>
    </lineage>
</organism>
<comment type="domain">
    <text evidence="8">The DHHC domain is required for palmitoyltransferase activity.</text>
</comment>
<dbReference type="EMBL" id="JAHIBW010000017">
    <property type="protein sequence ID" value="KAG7302782.1"/>
    <property type="molecule type" value="Genomic_DNA"/>
</dbReference>
<protein>
    <recommendedName>
        <fullName evidence="8">Palmitoyltransferase</fullName>
        <ecNumber evidence="8">2.3.1.225</ecNumber>
    </recommendedName>
</protein>
<keyword evidence="3 8" id="KW-0812">Transmembrane</keyword>
<dbReference type="PROSITE" id="PS50216">
    <property type="entry name" value="DHHC"/>
    <property type="match status" value="1"/>
</dbReference>
<comment type="similarity">
    <text evidence="7">Belongs to the DHHC palmitoyltransferase family. PFA5 subfamily.</text>
</comment>
<dbReference type="InterPro" id="IPR039859">
    <property type="entry name" value="PFA4/ZDH16/20/ERF2-like"/>
</dbReference>
<dbReference type="PANTHER" id="PTHR22883:SF23">
    <property type="entry name" value="PALMITOYLTRANSFERASE ZDHHC6"/>
    <property type="match status" value="1"/>
</dbReference>
<feature type="domain" description="Palmitoyltransferase DHHC" evidence="9">
    <location>
        <begin position="101"/>
        <end position="249"/>
    </location>
</feature>
<comment type="subcellular location">
    <subcellularLocation>
        <location evidence="1">Membrane</location>
        <topology evidence="1">Multi-pass membrane protein</topology>
    </subcellularLocation>
</comment>
<evidence type="ECO:0000256" key="1">
    <source>
        <dbReference type="ARBA" id="ARBA00004141"/>
    </source>
</evidence>
<keyword evidence="4 8" id="KW-1133">Transmembrane helix</keyword>
<dbReference type="Pfam" id="PF01529">
    <property type="entry name" value="DHHC"/>
    <property type="match status" value="1"/>
</dbReference>
<feature type="transmembrane region" description="Helical" evidence="8">
    <location>
        <begin position="216"/>
        <end position="236"/>
    </location>
</feature>
<gene>
    <name evidence="10" type="ORF">JYU34_012747</name>
</gene>
<evidence type="ECO:0000256" key="4">
    <source>
        <dbReference type="ARBA" id="ARBA00022989"/>
    </source>
</evidence>
<evidence type="ECO:0000256" key="3">
    <source>
        <dbReference type="ARBA" id="ARBA00022692"/>
    </source>
</evidence>
<feature type="transmembrane region" description="Helical" evidence="8">
    <location>
        <begin position="179"/>
        <end position="204"/>
    </location>
</feature>
<feature type="transmembrane region" description="Helical" evidence="8">
    <location>
        <begin position="149"/>
        <end position="167"/>
    </location>
</feature>
<keyword evidence="5 8" id="KW-0472">Membrane</keyword>
<evidence type="ECO:0000313" key="10">
    <source>
        <dbReference type="EMBL" id="KAG7302782.1"/>
    </source>
</evidence>
<keyword evidence="6 8" id="KW-0012">Acyltransferase</keyword>
<dbReference type="PANTHER" id="PTHR22883">
    <property type="entry name" value="ZINC FINGER DHHC DOMAIN CONTAINING PROTEIN"/>
    <property type="match status" value="1"/>
</dbReference>
<evidence type="ECO:0000259" key="9">
    <source>
        <dbReference type="Pfam" id="PF01529"/>
    </source>
</evidence>
<feature type="transmembrane region" description="Helical" evidence="8">
    <location>
        <begin position="21"/>
        <end position="42"/>
    </location>
</feature>
<dbReference type="Proteomes" id="UP000823941">
    <property type="component" value="Chromosome 17"/>
</dbReference>
<keyword evidence="11" id="KW-1185">Reference proteome</keyword>
<sequence>MYNNNFMKKLRRLREIKYLLCLEKVFAFVINVVVIPGCYGFQMLVVRPAIDEEYHTSTSAVVANVLFSTFLFINVIGNLGLCITTDTSLAKNLNEVTYAHEETGNYCKWCKSIRPEKCWHCKLCNACILRRDHHCVFLSRCIGRRNYRYFLLGVSYTSLATTYALYWNYLFVRAQFESFVQAFVSFAVLINPFFRIMFVFDVGYRDVSYRDIYTSYFILNILIWFWLIHVAFYHLINAAADLTTYEIMKLRKRRDFKYWKENLVNVFGTRWYYALVWPFSRSPVPERIMI</sequence>
<dbReference type="EC" id="2.3.1.225" evidence="8"/>
<comment type="caution">
    <text evidence="10">The sequence shown here is derived from an EMBL/GenBank/DDBJ whole genome shotgun (WGS) entry which is preliminary data.</text>
</comment>
<evidence type="ECO:0000256" key="8">
    <source>
        <dbReference type="RuleBase" id="RU079119"/>
    </source>
</evidence>